<dbReference type="CDD" id="cd22152">
    <property type="entry name" value="F-box_AtAFR-like"/>
    <property type="match status" value="1"/>
</dbReference>
<dbReference type="Proteomes" id="UP000734854">
    <property type="component" value="Unassembled WGS sequence"/>
</dbReference>
<dbReference type="InterPro" id="IPR001810">
    <property type="entry name" value="F-box_dom"/>
</dbReference>
<accession>A0A8J5EV21</accession>
<evidence type="ECO:0000259" key="1">
    <source>
        <dbReference type="SMART" id="SM00256"/>
    </source>
</evidence>
<dbReference type="SMART" id="SM00256">
    <property type="entry name" value="FBOX"/>
    <property type="match status" value="1"/>
</dbReference>
<dbReference type="GO" id="GO:2000762">
    <property type="term" value="P:regulation of phenylpropanoid metabolic process"/>
    <property type="evidence" value="ECO:0007669"/>
    <property type="project" value="InterPro"/>
</dbReference>
<reference evidence="2 3" key="1">
    <citation type="submission" date="2020-08" db="EMBL/GenBank/DDBJ databases">
        <title>Plant Genome Project.</title>
        <authorList>
            <person name="Zhang R.-G."/>
        </authorList>
    </citation>
    <scope>NUCLEOTIDE SEQUENCE [LARGE SCALE GENOMIC DNA]</scope>
    <source>
        <tissue evidence="2">Rhizome</tissue>
    </source>
</reference>
<gene>
    <name evidence="2" type="ORF">ZIOFF_068541</name>
</gene>
<dbReference type="Gene3D" id="2.120.10.80">
    <property type="entry name" value="Kelch-type beta propeller"/>
    <property type="match status" value="1"/>
</dbReference>
<dbReference type="Pfam" id="PF01344">
    <property type="entry name" value="Kelch_1"/>
    <property type="match status" value="1"/>
</dbReference>
<protein>
    <recommendedName>
        <fullName evidence="1">F-box domain-containing protein</fullName>
    </recommendedName>
</protein>
<comment type="caution">
    <text evidence="2">The sequence shown here is derived from an EMBL/GenBank/DDBJ whole genome shotgun (WGS) entry which is preliminary data.</text>
</comment>
<dbReference type="PANTHER" id="PTHR46407">
    <property type="entry name" value="OS02G0208700 PROTEIN"/>
    <property type="match status" value="1"/>
</dbReference>
<dbReference type="InterPro" id="IPR036047">
    <property type="entry name" value="F-box-like_dom_sf"/>
</dbReference>
<organism evidence="2 3">
    <name type="scientific">Zingiber officinale</name>
    <name type="common">Ginger</name>
    <name type="synonym">Amomum zingiber</name>
    <dbReference type="NCBI Taxonomy" id="94328"/>
    <lineage>
        <taxon>Eukaryota</taxon>
        <taxon>Viridiplantae</taxon>
        <taxon>Streptophyta</taxon>
        <taxon>Embryophyta</taxon>
        <taxon>Tracheophyta</taxon>
        <taxon>Spermatophyta</taxon>
        <taxon>Magnoliopsida</taxon>
        <taxon>Liliopsida</taxon>
        <taxon>Zingiberales</taxon>
        <taxon>Zingiberaceae</taxon>
        <taxon>Zingiber</taxon>
    </lineage>
</organism>
<dbReference type="SUPFAM" id="SSF81383">
    <property type="entry name" value="F-box domain"/>
    <property type="match status" value="1"/>
</dbReference>
<sequence length="331" mass="37605">MEVEVIPGLPDAVALECLIRLPFSFLRIARRVCKRWRHEISSSSFYRLRKAANVARLFAACVVSNPKHPFEKWVALYDVTEQVWTRLPMIRDSAAECQVVAVGHELVVIGRRHSPTNLVHVHNLLTGVWRLGAPMPGPRRAFFACAASAESPVVFVAGGRDQKGMALRSALAYDVETDAWAPLPDMARPLHKCRGFFARGLFRVFSGQLLTFEAFKATIGKWTTRRIVIHQPTEVAAVEENATEEEEEEEEEGRASTSYLRALKHAHDQVLVLIIARSRGGIIDYFLGKLKERLQREKWPTPYGFEEQRFVALLRKSDGFCDVESLCYFYF</sequence>
<dbReference type="EMBL" id="JACMSC010000019">
    <property type="protein sequence ID" value="KAG6474603.1"/>
    <property type="molecule type" value="Genomic_DNA"/>
</dbReference>
<dbReference type="Gene3D" id="1.20.1280.50">
    <property type="match status" value="1"/>
</dbReference>
<name>A0A8J5EV21_ZINOF</name>
<evidence type="ECO:0000313" key="2">
    <source>
        <dbReference type="EMBL" id="KAG6474603.1"/>
    </source>
</evidence>
<dbReference type="Pfam" id="PF00646">
    <property type="entry name" value="F-box"/>
    <property type="match status" value="1"/>
</dbReference>
<dbReference type="InterPro" id="IPR015915">
    <property type="entry name" value="Kelch-typ_b-propeller"/>
</dbReference>
<dbReference type="SMART" id="SM00612">
    <property type="entry name" value="Kelch"/>
    <property type="match status" value="2"/>
</dbReference>
<dbReference type="GO" id="GO:0080037">
    <property type="term" value="P:negative regulation of cytokinin-activated signaling pathway"/>
    <property type="evidence" value="ECO:0007669"/>
    <property type="project" value="InterPro"/>
</dbReference>
<keyword evidence="3" id="KW-1185">Reference proteome</keyword>
<dbReference type="AlphaFoldDB" id="A0A8J5EV21"/>
<dbReference type="PANTHER" id="PTHR46407:SF3">
    <property type="entry name" value="OS02G0208700 PROTEIN"/>
    <property type="match status" value="1"/>
</dbReference>
<dbReference type="SUPFAM" id="SSF117281">
    <property type="entry name" value="Kelch motif"/>
    <property type="match status" value="1"/>
</dbReference>
<dbReference type="InterPro" id="IPR044595">
    <property type="entry name" value="KMD1-4"/>
</dbReference>
<proteinExistence type="predicted"/>
<evidence type="ECO:0000313" key="3">
    <source>
        <dbReference type="Proteomes" id="UP000734854"/>
    </source>
</evidence>
<dbReference type="InterPro" id="IPR006652">
    <property type="entry name" value="Kelch_1"/>
</dbReference>
<feature type="domain" description="F-box" evidence="1">
    <location>
        <begin position="9"/>
        <end position="49"/>
    </location>
</feature>